<organism evidence="1 2">
    <name type="scientific">Streptomyces griseofuscus</name>
    <dbReference type="NCBI Taxonomy" id="146922"/>
    <lineage>
        <taxon>Bacteria</taxon>
        <taxon>Bacillati</taxon>
        <taxon>Actinomycetota</taxon>
        <taxon>Actinomycetes</taxon>
        <taxon>Kitasatosporales</taxon>
        <taxon>Streptomycetaceae</taxon>
        <taxon>Streptomyces</taxon>
    </lineage>
</organism>
<dbReference type="Proteomes" id="UP000516422">
    <property type="component" value="Chromosome"/>
</dbReference>
<dbReference type="KEGG" id="sgf:HEP81_07517"/>
<evidence type="ECO:0000313" key="2">
    <source>
        <dbReference type="Proteomes" id="UP000516422"/>
    </source>
</evidence>
<dbReference type="RefSeq" id="WP_037656811.1">
    <property type="nucleotide sequence ID" value="NZ_CP051006.1"/>
</dbReference>
<dbReference type="AlphaFoldDB" id="A0A7H1QBR9"/>
<dbReference type="InterPro" id="IPR036890">
    <property type="entry name" value="HATPase_C_sf"/>
</dbReference>
<proteinExistence type="predicted"/>
<dbReference type="SUPFAM" id="SSF55874">
    <property type="entry name" value="ATPase domain of HSP90 chaperone/DNA topoisomerase II/histidine kinase"/>
    <property type="match status" value="1"/>
</dbReference>
<dbReference type="CDD" id="cd16936">
    <property type="entry name" value="HATPase_RsbW-like"/>
    <property type="match status" value="1"/>
</dbReference>
<name>A0A7H1QBR9_9ACTN</name>
<dbReference type="EMBL" id="CP051006">
    <property type="protein sequence ID" value="QNT97749.1"/>
    <property type="molecule type" value="Genomic_DNA"/>
</dbReference>
<accession>A0A7H1QBR9</accession>
<reference evidence="1 2" key="1">
    <citation type="submission" date="2020-04" db="EMBL/GenBank/DDBJ databases">
        <title>Characterization and engineering of Streptomyces griseofuscus DSM40191 as a potential heterologous host for expression of BGCs.</title>
        <authorList>
            <person name="Gren T."/>
            <person name="Whitford C.M."/>
            <person name="Mohite O.S."/>
            <person name="Joergensen T.S."/>
            <person name="Nielsen J.B."/>
            <person name="Lee S.Y."/>
            <person name="Weber T."/>
        </authorList>
    </citation>
    <scope>NUCLEOTIDE SEQUENCE [LARGE SCALE GENOMIC DNA]</scope>
    <source>
        <strain evidence="1 2">DSM 40191</strain>
    </source>
</reference>
<gene>
    <name evidence="1" type="ORF">HEP81_07517</name>
</gene>
<evidence type="ECO:0000313" key="1">
    <source>
        <dbReference type="EMBL" id="QNT97749.1"/>
    </source>
</evidence>
<dbReference type="GeneID" id="91467014"/>
<protein>
    <submittedName>
        <fullName evidence="1">PAS domain S-box protein</fullName>
    </submittedName>
</protein>
<sequence>MATARTLTERQLAGWGLCDLVFTTEMIVSELVTNAIRYAPGTIQVRLVRDRSPICEVTDCNSAASYVRHPGPYPRRGKAIWAAQALPPATAGTPPAAPETGQAS</sequence>
<dbReference type="Gene3D" id="3.30.565.10">
    <property type="entry name" value="Histidine kinase-like ATPase, C-terminal domain"/>
    <property type="match status" value="1"/>
</dbReference>